<feature type="region of interest" description="Disordered" evidence="1">
    <location>
        <begin position="222"/>
        <end position="242"/>
    </location>
</feature>
<dbReference type="InterPro" id="IPR050778">
    <property type="entry name" value="Cueball_EGF_LRP_Nidogen"/>
</dbReference>
<dbReference type="SUPFAM" id="SSF63825">
    <property type="entry name" value="YWTD domain"/>
    <property type="match status" value="1"/>
</dbReference>
<evidence type="ECO:0008006" key="4">
    <source>
        <dbReference type="Google" id="ProtNLM"/>
    </source>
</evidence>
<accession>A0A060X3I4</accession>
<dbReference type="GO" id="GO:0017147">
    <property type="term" value="F:Wnt-protein binding"/>
    <property type="evidence" value="ECO:0007669"/>
    <property type="project" value="TreeGrafter"/>
</dbReference>
<name>A0A060X3I4_ONCMY</name>
<organism evidence="2 3">
    <name type="scientific">Oncorhynchus mykiss</name>
    <name type="common">Rainbow trout</name>
    <name type="synonym">Salmo gairdneri</name>
    <dbReference type="NCBI Taxonomy" id="8022"/>
    <lineage>
        <taxon>Eukaryota</taxon>
        <taxon>Metazoa</taxon>
        <taxon>Chordata</taxon>
        <taxon>Craniata</taxon>
        <taxon>Vertebrata</taxon>
        <taxon>Euteleostomi</taxon>
        <taxon>Actinopterygii</taxon>
        <taxon>Neopterygii</taxon>
        <taxon>Teleostei</taxon>
        <taxon>Protacanthopterygii</taxon>
        <taxon>Salmoniformes</taxon>
        <taxon>Salmonidae</taxon>
        <taxon>Salmoninae</taxon>
        <taxon>Oncorhynchus</taxon>
    </lineage>
</organism>
<dbReference type="Proteomes" id="UP000193380">
    <property type="component" value="Unassembled WGS sequence"/>
</dbReference>
<dbReference type="SUPFAM" id="SSF57196">
    <property type="entry name" value="EGF/Laminin"/>
    <property type="match status" value="1"/>
</dbReference>
<dbReference type="GO" id="GO:0005886">
    <property type="term" value="C:plasma membrane"/>
    <property type="evidence" value="ECO:0007669"/>
    <property type="project" value="TreeGrafter"/>
</dbReference>
<dbReference type="Gene3D" id="2.120.10.30">
    <property type="entry name" value="TolB, C-terminal domain"/>
    <property type="match status" value="1"/>
</dbReference>
<reference evidence="2" key="2">
    <citation type="submission" date="2014-03" db="EMBL/GenBank/DDBJ databases">
        <authorList>
            <person name="Genoscope - CEA"/>
        </authorList>
    </citation>
    <scope>NUCLEOTIDE SEQUENCE</scope>
</reference>
<dbReference type="EMBL" id="FR904952">
    <property type="protein sequence ID" value="CDQ74153.1"/>
    <property type="molecule type" value="Genomic_DNA"/>
</dbReference>
<sequence>MTLFEEYIYWTDWETKSINRCHKTQGTNKTMLISTLHRPMDVHIYHPYRQPEGMMANHPCQTNNGGCSNLCLLSPGGGYNCACPTNFYLASDGRQCMSNCTASQVSLTNLSLSCFMMAKGFQHQRMTNGAMNVEIGNPAYKIYEGEPDEDAGDLLDSDFTLDPDKVNKVIQASTQTLAPCHTYLHKQTDTNEATYKHRPTTMYLVDLMVLPGLFPAHQLHQPSVRHPVHGSPQQPQLPGQHR</sequence>
<evidence type="ECO:0000256" key="1">
    <source>
        <dbReference type="SAM" id="MobiDB-lite"/>
    </source>
</evidence>
<dbReference type="STRING" id="8022.A0A060X3I4"/>
<gene>
    <name evidence="2" type="ORF">GSONMT00026686001</name>
</gene>
<dbReference type="GO" id="GO:0042813">
    <property type="term" value="F:Wnt receptor activity"/>
    <property type="evidence" value="ECO:0007669"/>
    <property type="project" value="TreeGrafter"/>
</dbReference>
<protein>
    <recommendedName>
        <fullName evidence="4">EGF-like domain-containing protein</fullName>
    </recommendedName>
</protein>
<dbReference type="PANTHER" id="PTHR46513:SF37">
    <property type="entry name" value="LDL RECEPTOR RELATED PROTEIN 1-RELATED"/>
    <property type="match status" value="1"/>
</dbReference>
<dbReference type="GO" id="GO:0060070">
    <property type="term" value="P:canonical Wnt signaling pathway"/>
    <property type="evidence" value="ECO:0007669"/>
    <property type="project" value="TreeGrafter"/>
</dbReference>
<dbReference type="InterPro" id="IPR011042">
    <property type="entry name" value="6-blade_b-propeller_TolB-like"/>
</dbReference>
<feature type="compositionally biased region" description="Polar residues" evidence="1">
    <location>
        <begin position="231"/>
        <end position="242"/>
    </location>
</feature>
<dbReference type="AlphaFoldDB" id="A0A060X3I4"/>
<evidence type="ECO:0000313" key="2">
    <source>
        <dbReference type="EMBL" id="CDQ74153.1"/>
    </source>
</evidence>
<dbReference type="PaxDb" id="8022-A0A060X3I4"/>
<reference evidence="2" key="1">
    <citation type="journal article" date="2014" name="Nat. Commun.">
        <title>The rainbow trout genome provides novel insights into evolution after whole-genome duplication in vertebrates.</title>
        <authorList>
            <person name="Berthelot C."/>
            <person name="Brunet F."/>
            <person name="Chalopin D."/>
            <person name="Juanchich A."/>
            <person name="Bernard M."/>
            <person name="Noel B."/>
            <person name="Bento P."/>
            <person name="Da Silva C."/>
            <person name="Labadie K."/>
            <person name="Alberti A."/>
            <person name="Aury J.M."/>
            <person name="Louis A."/>
            <person name="Dehais P."/>
            <person name="Bardou P."/>
            <person name="Montfort J."/>
            <person name="Klopp C."/>
            <person name="Cabau C."/>
            <person name="Gaspin C."/>
            <person name="Thorgaard G.H."/>
            <person name="Boussaha M."/>
            <person name="Quillet E."/>
            <person name="Guyomard R."/>
            <person name="Galiana D."/>
            <person name="Bobe J."/>
            <person name="Volff J.N."/>
            <person name="Genet C."/>
            <person name="Wincker P."/>
            <person name="Jaillon O."/>
            <person name="Roest Crollius H."/>
            <person name="Guiguen Y."/>
        </authorList>
    </citation>
    <scope>NUCLEOTIDE SEQUENCE [LARGE SCALE GENOMIC DNA]</scope>
</reference>
<proteinExistence type="predicted"/>
<dbReference type="PANTHER" id="PTHR46513">
    <property type="entry name" value="VITELLOGENIN RECEPTOR-LIKE PROTEIN-RELATED-RELATED"/>
    <property type="match status" value="1"/>
</dbReference>
<evidence type="ECO:0000313" key="3">
    <source>
        <dbReference type="Proteomes" id="UP000193380"/>
    </source>
</evidence>
<dbReference type="Pfam" id="PF14670">
    <property type="entry name" value="FXa_inhibition"/>
    <property type="match status" value="1"/>
</dbReference>